<feature type="compositionally biased region" description="Basic residues" evidence="1">
    <location>
        <begin position="341"/>
        <end position="355"/>
    </location>
</feature>
<organism evidence="2">
    <name type="scientific">Spodoptera frugiperda</name>
    <name type="common">Fall armyworm</name>
    <dbReference type="NCBI Taxonomy" id="7108"/>
    <lineage>
        <taxon>Eukaryota</taxon>
        <taxon>Metazoa</taxon>
        <taxon>Ecdysozoa</taxon>
        <taxon>Arthropoda</taxon>
        <taxon>Hexapoda</taxon>
        <taxon>Insecta</taxon>
        <taxon>Pterygota</taxon>
        <taxon>Neoptera</taxon>
        <taxon>Endopterygota</taxon>
        <taxon>Lepidoptera</taxon>
        <taxon>Glossata</taxon>
        <taxon>Ditrysia</taxon>
        <taxon>Noctuoidea</taxon>
        <taxon>Noctuidae</taxon>
        <taxon>Amphipyrinae</taxon>
        <taxon>Spodoptera</taxon>
    </lineage>
</organism>
<name>A0A2H1W1T3_SPOFR</name>
<feature type="compositionally biased region" description="Low complexity" evidence="1">
    <location>
        <begin position="356"/>
        <end position="365"/>
    </location>
</feature>
<protein>
    <submittedName>
        <fullName evidence="2">SFRICE_017780</fullName>
    </submittedName>
</protein>
<dbReference type="AlphaFoldDB" id="A0A2H1W1T3"/>
<accession>A0A2H1W1T3</accession>
<feature type="region of interest" description="Disordered" evidence="1">
    <location>
        <begin position="196"/>
        <end position="222"/>
    </location>
</feature>
<reference evidence="2" key="1">
    <citation type="submission" date="2016-07" db="EMBL/GenBank/DDBJ databases">
        <authorList>
            <person name="Bretaudeau A."/>
        </authorList>
    </citation>
    <scope>NUCLEOTIDE SEQUENCE</scope>
    <source>
        <strain evidence="2">Rice</strain>
        <tissue evidence="2">Whole body</tissue>
    </source>
</reference>
<sequence length="374" mass="41610">MEREVRGSVRLLLTKNHPVPAFRAGAPVNPLVRSSKDLQTSFSAMPLVTTQPMKLSSIKQLDATTYITSCLSPMGDSNFDTLHGYRTTVLSLTKEKFWGRSTLKPSARWVPRVLQRAIRPQLGLSRASISPTEHSELADYLGTIKPRERPMLPASATSCVRCWFRPRCEVRGTGMLSPPPPPPFVKQPCHEDAGYVRERTSSHPSRRERHSGYRGSRDDLRPPRDKCVDRLLGVRNLKVVAESGIGKIGKGGVKIILWLLPPWEKSRGSFRHLLTKNHPVPTPAFRAGAPVTPLGFFSTRNVLCYDVVAVARDTPGVRDRATISGHRKCGSTDARVRVARRPTRSRPVRAARRVPRAPQRAIRPPQMGPSRADA</sequence>
<feature type="region of interest" description="Disordered" evidence="1">
    <location>
        <begin position="341"/>
        <end position="374"/>
    </location>
</feature>
<evidence type="ECO:0000313" key="2">
    <source>
        <dbReference type="EMBL" id="SOQ47039.1"/>
    </source>
</evidence>
<gene>
    <name evidence="2" type="ORF">SFRICE_017780</name>
</gene>
<proteinExistence type="predicted"/>
<evidence type="ECO:0000256" key="1">
    <source>
        <dbReference type="SAM" id="MobiDB-lite"/>
    </source>
</evidence>
<dbReference type="EMBL" id="ODYU01005793">
    <property type="protein sequence ID" value="SOQ47039.1"/>
    <property type="molecule type" value="Genomic_DNA"/>
</dbReference>